<name>A0AAD5Q8P5_PYTIN</name>
<dbReference type="AlphaFoldDB" id="A0AAD5Q8P5"/>
<keyword evidence="4" id="KW-0479">Metal-binding</keyword>
<dbReference type="PROSITE" id="PS51443">
    <property type="entry name" value="PCS"/>
    <property type="match status" value="1"/>
</dbReference>
<evidence type="ECO:0000313" key="7">
    <source>
        <dbReference type="EMBL" id="KAJ0405637.1"/>
    </source>
</evidence>
<dbReference type="InterPro" id="IPR007719">
    <property type="entry name" value="PCS_N"/>
</dbReference>
<dbReference type="SUPFAM" id="SSF54001">
    <property type="entry name" value="Cysteine proteinases"/>
    <property type="match status" value="1"/>
</dbReference>
<dbReference type="InterPro" id="IPR040409">
    <property type="entry name" value="PCS-like"/>
</dbReference>
<feature type="domain" description="Peptidase C83" evidence="6">
    <location>
        <begin position="196"/>
        <end position="418"/>
    </location>
</feature>
<keyword evidence="8" id="KW-1185">Reference proteome</keyword>
<protein>
    <recommendedName>
        <fullName evidence="1">glutathione gamma-glutamylcysteinyltransferase</fullName>
        <ecNumber evidence="1">2.3.2.15</ecNumber>
    </recommendedName>
</protein>
<dbReference type="Gene3D" id="3.90.70.30">
    <property type="entry name" value="Phytochelatin synthase, N-terminal domain"/>
    <property type="match status" value="1"/>
</dbReference>
<evidence type="ECO:0000256" key="4">
    <source>
        <dbReference type="ARBA" id="ARBA00022723"/>
    </source>
</evidence>
<dbReference type="PANTHER" id="PTHR33447:SF2">
    <property type="entry name" value="GLUTATHIONE GAMMA-GLUTAMYLCYSTEINYLTRANSFERASE"/>
    <property type="match status" value="1"/>
</dbReference>
<dbReference type="EMBL" id="JAKCXM010000042">
    <property type="protein sequence ID" value="KAJ0405637.1"/>
    <property type="molecule type" value="Genomic_DNA"/>
</dbReference>
<dbReference type="Pfam" id="PF05023">
    <property type="entry name" value="Phytochelatin"/>
    <property type="match status" value="1"/>
</dbReference>
<dbReference type="PANTHER" id="PTHR33447">
    <property type="entry name" value="GLUTATHIONE GAMMA-GLUTAMYLCYSTEINYLTRANSFERASE"/>
    <property type="match status" value="1"/>
</dbReference>
<keyword evidence="3" id="KW-0808">Transferase</keyword>
<dbReference type="InterPro" id="IPR038156">
    <property type="entry name" value="PCS_N_sf"/>
</dbReference>
<keyword evidence="5" id="KW-0175">Coiled coil</keyword>
<evidence type="ECO:0000259" key="6">
    <source>
        <dbReference type="PROSITE" id="PS51443"/>
    </source>
</evidence>
<keyword evidence="2" id="KW-0104">Cadmium</keyword>
<proteinExistence type="predicted"/>
<reference evidence="7" key="1">
    <citation type="submission" date="2021-12" db="EMBL/GenBank/DDBJ databases">
        <title>Prjna785345.</title>
        <authorList>
            <person name="Rujirawat T."/>
            <person name="Krajaejun T."/>
        </authorList>
    </citation>
    <scope>NUCLEOTIDE SEQUENCE</scope>
    <source>
        <strain evidence="7">Pi057C3</strain>
    </source>
</reference>
<organism evidence="7 8">
    <name type="scientific">Pythium insidiosum</name>
    <name type="common">Pythiosis disease agent</name>
    <dbReference type="NCBI Taxonomy" id="114742"/>
    <lineage>
        <taxon>Eukaryota</taxon>
        <taxon>Sar</taxon>
        <taxon>Stramenopiles</taxon>
        <taxon>Oomycota</taxon>
        <taxon>Peronosporomycetes</taxon>
        <taxon>Pythiales</taxon>
        <taxon>Pythiaceae</taxon>
        <taxon>Pythium</taxon>
    </lineage>
</organism>
<gene>
    <name evidence="7" type="ORF">P43SY_007738</name>
</gene>
<dbReference type="GO" id="GO:0046872">
    <property type="term" value="F:metal ion binding"/>
    <property type="evidence" value="ECO:0007669"/>
    <property type="project" value="UniProtKB-KW"/>
</dbReference>
<feature type="coiled-coil region" evidence="5">
    <location>
        <begin position="100"/>
        <end position="152"/>
    </location>
</feature>
<dbReference type="GO" id="GO:0046938">
    <property type="term" value="P:phytochelatin biosynthetic process"/>
    <property type="evidence" value="ECO:0007669"/>
    <property type="project" value="InterPro"/>
</dbReference>
<evidence type="ECO:0000256" key="5">
    <source>
        <dbReference type="SAM" id="Coils"/>
    </source>
</evidence>
<accession>A0AAD5Q8P5</accession>
<dbReference type="Proteomes" id="UP001209570">
    <property type="component" value="Unassembled WGS sequence"/>
</dbReference>
<evidence type="ECO:0000256" key="3">
    <source>
        <dbReference type="ARBA" id="ARBA00022679"/>
    </source>
</evidence>
<dbReference type="InterPro" id="IPR038765">
    <property type="entry name" value="Papain-like_cys_pep_sf"/>
</dbReference>
<dbReference type="GO" id="GO:0098849">
    <property type="term" value="P:cellular detoxification of cadmium ion"/>
    <property type="evidence" value="ECO:0007669"/>
    <property type="project" value="TreeGrafter"/>
</dbReference>
<dbReference type="GO" id="GO:0016756">
    <property type="term" value="F:glutathione gamma-glutamylcysteinyltransferase activity"/>
    <property type="evidence" value="ECO:0007669"/>
    <property type="project" value="UniProtKB-EC"/>
</dbReference>
<evidence type="ECO:0000313" key="8">
    <source>
        <dbReference type="Proteomes" id="UP001209570"/>
    </source>
</evidence>
<evidence type="ECO:0000256" key="1">
    <source>
        <dbReference type="ARBA" id="ARBA00012468"/>
    </source>
</evidence>
<dbReference type="GO" id="GO:0010273">
    <property type="term" value="P:detoxification of copper ion"/>
    <property type="evidence" value="ECO:0007669"/>
    <property type="project" value="TreeGrafter"/>
</dbReference>
<evidence type="ECO:0000256" key="2">
    <source>
        <dbReference type="ARBA" id="ARBA00022539"/>
    </source>
</evidence>
<sequence>MLSSRRDLCTRVLKRCRRLNVEQQQQKTCASTCSMTGCGLRAQQPDLVCCQWANLPIGAISTADKPLNITIHHSQRRQEQQQELFTTWKQAMEQSAVIRRDEAERQARLSQQRATAVQEKECQLPMDMECGCKTKREKEEQEQRVLAEAREKQAMQVAPQLQLQVEQRPASTSKPSISVINSSTPAVKVTSSKPQQMQMSFHRRHLPHECIAFSSAEGRKLFVEALNSPKNYMQIYFPLAEQFITQAEPAYCGLSTLAMCLNALQIDPGRLWKGPWRWFSEELFDCCTSLSVAKEKGISMSEFICLARCNGVMTKDYRANDEFTLDQFREVVKKSCSTNDEIIVLNYSRKALGQTGDGHFSPIGGYHEELDMVLLLDVARFKYPPHWVKLSLVHDAMQRVDQSSGLPRGLVVLKENAHATGPTLVKNMILSADPSTPLKPAPQPCCSSVTALEARRVVEMQ</sequence>
<comment type="caution">
    <text evidence="7">The sequence shown here is derived from an EMBL/GenBank/DDBJ whole genome shotgun (WGS) entry which is preliminary data.</text>
</comment>
<dbReference type="EC" id="2.3.2.15" evidence="1"/>
<dbReference type="FunFam" id="3.90.70.30:FF:000001">
    <property type="entry name" value="Glutathione gamma-glutamylcysteinyltransferase 1"/>
    <property type="match status" value="1"/>
</dbReference>